<dbReference type="InterPro" id="IPR028081">
    <property type="entry name" value="Leu-bd"/>
</dbReference>
<reference evidence="4 5" key="1">
    <citation type="submission" date="2021-03" db="EMBL/GenBank/DDBJ databases">
        <title>Haloterrigena longa sp. nov. and Haloterrigena limicola sp. nov., extremely halophilic archaea isolated from a salt lake.</title>
        <authorList>
            <person name="Henglin C."/>
        </authorList>
    </citation>
    <scope>NUCLEOTIDE SEQUENCE [LARGE SCALE GENOMIC DNA]</scope>
    <source>
        <strain evidence="4 5">KZCA68</strain>
    </source>
</reference>
<evidence type="ECO:0000256" key="2">
    <source>
        <dbReference type="SAM" id="MobiDB-lite"/>
    </source>
</evidence>
<dbReference type="PANTHER" id="PTHR30483:SF6">
    <property type="entry name" value="PERIPLASMIC BINDING PROTEIN OF ABC TRANSPORTER FOR NATURAL AMINO ACIDS"/>
    <property type="match status" value="1"/>
</dbReference>
<gene>
    <name evidence="4" type="ORF">J0X25_04200</name>
</gene>
<evidence type="ECO:0000313" key="5">
    <source>
        <dbReference type="Proteomes" id="UP000663203"/>
    </source>
</evidence>
<sequence>MLKSERRGGRTDGTSGTDAGPGRIDRRTVLKTAAGSGATVSLAGCLGTYETIVGSSTEAEPITVGMLAPNPKSNVIGQSMAQSAQLAVDELNENGGIDGQEVELVVGNTKSSPLEGRRAYQRLILEHGADVTVGVFDSPTLVNLMDEIAEQQTLHLTAGAASRFASQKVNEEYDRYKYHFRVGPTNDADLGRAQINFMNVYATEIGWNSIAVLAEDYPWADKPWEIYQNHLPDTPVDVVYENRYPPSTKDFTEIYTQAARAGADAAFISTAHTGNEALAYWKRGQFPFAFGGIHVPMQVPSYYEQSGGLSRYAVGFSVATEQSEITDKTQGFVQNYAETFGTYPQDMGYYTYDAIYLFAETVESTGTLDTDELIPSLEDVSYTGVSGTTDFYDPDHVHAHDRFWDEDDPTGIYFQWQENDDGEGVREVIWPDEHKTSDYVRPPWI</sequence>
<dbReference type="GeneID" id="63186479"/>
<keyword evidence="1" id="KW-0732">Signal</keyword>
<feature type="compositionally biased region" description="Basic and acidic residues" evidence="2">
    <location>
        <begin position="1"/>
        <end position="10"/>
    </location>
</feature>
<evidence type="ECO:0000313" key="4">
    <source>
        <dbReference type="EMBL" id="QSX00175.1"/>
    </source>
</evidence>
<proteinExistence type="predicted"/>
<dbReference type="KEGG" id="hakz:J0X25_04200"/>
<dbReference type="Pfam" id="PF13458">
    <property type="entry name" value="Peripla_BP_6"/>
    <property type="match status" value="1"/>
</dbReference>
<dbReference type="PROSITE" id="PS51318">
    <property type="entry name" value="TAT"/>
    <property type="match status" value="1"/>
</dbReference>
<dbReference type="SUPFAM" id="SSF53822">
    <property type="entry name" value="Periplasmic binding protein-like I"/>
    <property type="match status" value="1"/>
</dbReference>
<dbReference type="CDD" id="cd06345">
    <property type="entry name" value="PBP1_ABC_ligand_binding-like"/>
    <property type="match status" value="1"/>
</dbReference>
<evidence type="ECO:0000256" key="1">
    <source>
        <dbReference type="ARBA" id="ARBA00022729"/>
    </source>
</evidence>
<dbReference type="Proteomes" id="UP000663203">
    <property type="component" value="Chromosome"/>
</dbReference>
<dbReference type="EMBL" id="CP071462">
    <property type="protein sequence ID" value="QSX00175.1"/>
    <property type="molecule type" value="Genomic_DNA"/>
</dbReference>
<keyword evidence="5" id="KW-1185">Reference proteome</keyword>
<evidence type="ECO:0000259" key="3">
    <source>
        <dbReference type="Pfam" id="PF13458"/>
    </source>
</evidence>
<organism evidence="4 5">
    <name type="scientific">Haloterrigena alkaliphila</name>
    <dbReference type="NCBI Taxonomy" id="2816475"/>
    <lineage>
        <taxon>Archaea</taxon>
        <taxon>Methanobacteriati</taxon>
        <taxon>Methanobacteriota</taxon>
        <taxon>Stenosarchaea group</taxon>
        <taxon>Halobacteria</taxon>
        <taxon>Halobacteriales</taxon>
        <taxon>Natrialbaceae</taxon>
        <taxon>Haloterrigena</taxon>
    </lineage>
</organism>
<accession>A0A8A2VIG5</accession>
<feature type="region of interest" description="Disordered" evidence="2">
    <location>
        <begin position="1"/>
        <end position="25"/>
    </location>
</feature>
<dbReference type="AlphaFoldDB" id="A0A8A2VIG5"/>
<dbReference type="RefSeq" id="WP_207289895.1">
    <property type="nucleotide sequence ID" value="NZ_CP071462.1"/>
</dbReference>
<dbReference type="InterPro" id="IPR028082">
    <property type="entry name" value="Peripla_BP_I"/>
</dbReference>
<name>A0A8A2VIG5_9EURY</name>
<dbReference type="PANTHER" id="PTHR30483">
    <property type="entry name" value="LEUCINE-SPECIFIC-BINDING PROTEIN"/>
    <property type="match status" value="1"/>
</dbReference>
<feature type="domain" description="Leucine-binding protein" evidence="3">
    <location>
        <begin position="61"/>
        <end position="401"/>
    </location>
</feature>
<protein>
    <submittedName>
        <fullName evidence="4">ABC transporter substrate-binding protein</fullName>
    </submittedName>
</protein>
<dbReference type="InterPro" id="IPR006311">
    <property type="entry name" value="TAT_signal"/>
</dbReference>
<dbReference type="Gene3D" id="3.40.50.2300">
    <property type="match status" value="2"/>
</dbReference>
<dbReference type="InterPro" id="IPR051010">
    <property type="entry name" value="BCAA_transport"/>
</dbReference>